<comment type="caution">
    <text evidence="3">The sequence shown here is derived from an EMBL/GenBank/DDBJ whole genome shotgun (WGS) entry which is preliminary data.</text>
</comment>
<dbReference type="SMART" id="SM00028">
    <property type="entry name" value="TPR"/>
    <property type="match status" value="4"/>
</dbReference>
<keyword evidence="2" id="KW-1133">Transmembrane helix</keyword>
<evidence type="ECO:0000256" key="2">
    <source>
        <dbReference type="SAM" id="Phobius"/>
    </source>
</evidence>
<keyword evidence="2" id="KW-0812">Transmembrane</keyword>
<feature type="transmembrane region" description="Helical" evidence="2">
    <location>
        <begin position="6"/>
        <end position="31"/>
    </location>
</feature>
<sequence>MIKIALNFFMLNIIFIILILASLTAIIFIVARKFPQVSNLDLDSLPQEKVFQRKKNIIVHRVDQSATQFGAKILNFLQPIKKVWLTAQADFRVYAEKIYRLWQHEQVVKKKENIESNNYLKPEKVKELVFQAEEFFKAKDYEQAENLYITAVSLDHKYAPAYRGLGDTYLAKNEVEEARQTYLFLARLEPEDDGVMVKLAELAESQGDLEEAIEYYQKALIINSSFSPRFYHLAELLHKIGQPVVAIEAIEQAVELEPSNPRYLDLLIELAIICGNKEQAINGLNKLRLVNLDNQKLDSFKERIEQMKSKS</sequence>
<dbReference type="Gene3D" id="1.25.40.10">
    <property type="entry name" value="Tetratricopeptide repeat domain"/>
    <property type="match status" value="2"/>
</dbReference>
<evidence type="ECO:0000256" key="1">
    <source>
        <dbReference type="PROSITE-ProRule" id="PRU00339"/>
    </source>
</evidence>
<dbReference type="Pfam" id="PF13181">
    <property type="entry name" value="TPR_8"/>
    <property type="match status" value="1"/>
</dbReference>
<feature type="repeat" description="TPR" evidence="1">
    <location>
        <begin position="159"/>
        <end position="192"/>
    </location>
</feature>
<dbReference type="InterPro" id="IPR039340">
    <property type="entry name" value="Tfc4/TFIIIC-102/Sfc4"/>
</dbReference>
<dbReference type="Pfam" id="PF13432">
    <property type="entry name" value="TPR_16"/>
    <property type="match status" value="1"/>
</dbReference>
<evidence type="ECO:0000313" key="4">
    <source>
        <dbReference type="Proteomes" id="UP000231183"/>
    </source>
</evidence>
<dbReference type="GO" id="GO:0006383">
    <property type="term" value="P:transcription by RNA polymerase III"/>
    <property type="evidence" value="ECO:0007669"/>
    <property type="project" value="InterPro"/>
</dbReference>
<feature type="repeat" description="TPR" evidence="1">
    <location>
        <begin position="193"/>
        <end position="226"/>
    </location>
</feature>
<proteinExistence type="predicted"/>
<dbReference type="EMBL" id="PFBX01000049">
    <property type="protein sequence ID" value="PIT87182.1"/>
    <property type="molecule type" value="Genomic_DNA"/>
</dbReference>
<accession>A0A2M6W321</accession>
<dbReference type="InterPro" id="IPR019734">
    <property type="entry name" value="TPR_rpt"/>
</dbReference>
<dbReference type="PANTHER" id="PTHR23082">
    <property type="entry name" value="TRANSCRIPTION INITIATION FACTOR IIIC TFIIIC , POLYPEPTIDE 3-RELATED"/>
    <property type="match status" value="1"/>
</dbReference>
<dbReference type="PROSITE" id="PS50005">
    <property type="entry name" value="TPR"/>
    <property type="match status" value="3"/>
</dbReference>
<evidence type="ECO:0000313" key="3">
    <source>
        <dbReference type="EMBL" id="PIT87182.1"/>
    </source>
</evidence>
<dbReference type="InterPro" id="IPR011990">
    <property type="entry name" value="TPR-like_helical_dom_sf"/>
</dbReference>
<keyword evidence="1" id="KW-0802">TPR repeat</keyword>
<dbReference type="AlphaFoldDB" id="A0A2M6W321"/>
<feature type="repeat" description="TPR" evidence="1">
    <location>
        <begin position="227"/>
        <end position="260"/>
    </location>
</feature>
<dbReference type="GO" id="GO:0000127">
    <property type="term" value="C:transcription factor TFIIIC complex"/>
    <property type="evidence" value="ECO:0007669"/>
    <property type="project" value="TreeGrafter"/>
</dbReference>
<keyword evidence="2" id="KW-0472">Membrane</keyword>
<gene>
    <name evidence="3" type="ORF">COU31_04450</name>
</gene>
<dbReference type="Proteomes" id="UP000231183">
    <property type="component" value="Unassembled WGS sequence"/>
</dbReference>
<name>A0A2M6W321_9BACT</name>
<organism evidence="3 4">
    <name type="scientific">Candidatus Magasanikbacteria bacterium CG10_big_fil_rev_8_21_14_0_10_40_10</name>
    <dbReference type="NCBI Taxonomy" id="1974648"/>
    <lineage>
        <taxon>Bacteria</taxon>
        <taxon>Candidatus Magasanikiibacteriota</taxon>
    </lineage>
</organism>
<dbReference type="SUPFAM" id="SSF48452">
    <property type="entry name" value="TPR-like"/>
    <property type="match status" value="1"/>
</dbReference>
<dbReference type="PANTHER" id="PTHR23082:SF0">
    <property type="entry name" value="GENERAL TRANSCRIPTION FACTOR 3C POLYPEPTIDE 3"/>
    <property type="match status" value="1"/>
</dbReference>
<reference evidence="4" key="1">
    <citation type="submission" date="2017-09" db="EMBL/GenBank/DDBJ databases">
        <title>Depth-based differentiation of microbial function through sediment-hosted aquifers and enrichment of novel symbionts in the deep terrestrial subsurface.</title>
        <authorList>
            <person name="Probst A.J."/>
            <person name="Ladd B."/>
            <person name="Jarett J.K."/>
            <person name="Geller-Mcgrath D.E."/>
            <person name="Sieber C.M.K."/>
            <person name="Emerson J.B."/>
            <person name="Anantharaman K."/>
            <person name="Thomas B.C."/>
            <person name="Malmstrom R."/>
            <person name="Stieglmeier M."/>
            <person name="Klingl A."/>
            <person name="Woyke T."/>
            <person name="Ryan C.M."/>
            <person name="Banfield J.F."/>
        </authorList>
    </citation>
    <scope>NUCLEOTIDE SEQUENCE [LARGE SCALE GENOMIC DNA]</scope>
</reference>
<protein>
    <submittedName>
        <fullName evidence="3">Uncharacterized protein</fullName>
    </submittedName>
</protein>